<dbReference type="EMBL" id="MU865315">
    <property type="protein sequence ID" value="KAK4228808.1"/>
    <property type="molecule type" value="Genomic_DNA"/>
</dbReference>
<dbReference type="SUPFAM" id="SSF50685">
    <property type="entry name" value="Barwin-like endoglucanases"/>
    <property type="match status" value="1"/>
</dbReference>
<proteinExistence type="inferred from homology"/>
<keyword evidence="6" id="KW-1185">Reference proteome</keyword>
<sequence>MYFPKVLSAITALAAMASATPVSYDQGYDDPSRSLTAVSCSDGVNGVMWKYGWKVQGDAKSFVGGAAAVGGWNSPNCGTCWSATWGGRTVYVLAIDRAGSGLNIGLNAMNQLTNGLATQVGVVEATVNQVALSYCGL</sequence>
<comment type="caution">
    <text evidence="5">The sequence shown here is derived from an EMBL/GenBank/DDBJ whole genome shotgun (WGS) entry which is preliminary data.</text>
</comment>
<organism evidence="5 6">
    <name type="scientific">Podospora fimiseda</name>
    <dbReference type="NCBI Taxonomy" id="252190"/>
    <lineage>
        <taxon>Eukaryota</taxon>
        <taxon>Fungi</taxon>
        <taxon>Dikarya</taxon>
        <taxon>Ascomycota</taxon>
        <taxon>Pezizomycotina</taxon>
        <taxon>Sordariomycetes</taxon>
        <taxon>Sordariomycetidae</taxon>
        <taxon>Sordariales</taxon>
        <taxon>Podosporaceae</taxon>
        <taxon>Podospora</taxon>
    </lineage>
</organism>
<dbReference type="Gene3D" id="2.40.40.10">
    <property type="entry name" value="RlpA-like domain"/>
    <property type="match status" value="1"/>
</dbReference>
<keyword evidence="4" id="KW-0732">Signal</keyword>
<evidence type="ECO:0000313" key="5">
    <source>
        <dbReference type="EMBL" id="KAK4228808.1"/>
    </source>
</evidence>
<reference evidence="5" key="1">
    <citation type="journal article" date="2023" name="Mol. Phylogenet. Evol.">
        <title>Genome-scale phylogeny and comparative genomics of the fungal order Sordariales.</title>
        <authorList>
            <person name="Hensen N."/>
            <person name="Bonometti L."/>
            <person name="Westerberg I."/>
            <person name="Brannstrom I.O."/>
            <person name="Guillou S."/>
            <person name="Cros-Aarteil S."/>
            <person name="Calhoun S."/>
            <person name="Haridas S."/>
            <person name="Kuo A."/>
            <person name="Mondo S."/>
            <person name="Pangilinan J."/>
            <person name="Riley R."/>
            <person name="LaButti K."/>
            <person name="Andreopoulos B."/>
            <person name="Lipzen A."/>
            <person name="Chen C."/>
            <person name="Yan M."/>
            <person name="Daum C."/>
            <person name="Ng V."/>
            <person name="Clum A."/>
            <person name="Steindorff A."/>
            <person name="Ohm R.A."/>
            <person name="Martin F."/>
            <person name="Silar P."/>
            <person name="Natvig D.O."/>
            <person name="Lalanne C."/>
            <person name="Gautier V."/>
            <person name="Ament-Velasquez S.L."/>
            <person name="Kruys A."/>
            <person name="Hutchinson M.I."/>
            <person name="Powell A.J."/>
            <person name="Barry K."/>
            <person name="Miller A.N."/>
            <person name="Grigoriev I.V."/>
            <person name="Debuchy R."/>
            <person name="Gladieux P."/>
            <person name="Hiltunen Thoren M."/>
            <person name="Johannesson H."/>
        </authorList>
    </citation>
    <scope>NUCLEOTIDE SEQUENCE</scope>
    <source>
        <strain evidence="5">CBS 990.96</strain>
    </source>
</reference>
<comment type="similarity">
    <text evidence="2">Belongs to the cerato-platanin family.</text>
</comment>
<evidence type="ECO:0000256" key="3">
    <source>
        <dbReference type="ARBA" id="ARBA00022525"/>
    </source>
</evidence>
<reference evidence="5" key="2">
    <citation type="submission" date="2023-05" db="EMBL/GenBank/DDBJ databases">
        <authorList>
            <consortium name="Lawrence Berkeley National Laboratory"/>
            <person name="Steindorff A."/>
            <person name="Hensen N."/>
            <person name="Bonometti L."/>
            <person name="Westerberg I."/>
            <person name="Brannstrom I.O."/>
            <person name="Guillou S."/>
            <person name="Cros-Aarteil S."/>
            <person name="Calhoun S."/>
            <person name="Haridas S."/>
            <person name="Kuo A."/>
            <person name="Mondo S."/>
            <person name="Pangilinan J."/>
            <person name="Riley R."/>
            <person name="Labutti K."/>
            <person name="Andreopoulos B."/>
            <person name="Lipzen A."/>
            <person name="Chen C."/>
            <person name="Yanf M."/>
            <person name="Daum C."/>
            <person name="Ng V."/>
            <person name="Clum A."/>
            <person name="Ohm R."/>
            <person name="Martin F."/>
            <person name="Silar P."/>
            <person name="Natvig D."/>
            <person name="Lalanne C."/>
            <person name="Gautier V."/>
            <person name="Ament-Velasquez S.L."/>
            <person name="Kruys A."/>
            <person name="Hutchinson M.I."/>
            <person name="Powell A.J."/>
            <person name="Barry K."/>
            <person name="Miller A.N."/>
            <person name="Grigoriev I.V."/>
            <person name="Debuchy R."/>
            <person name="Gladieux P."/>
            <person name="Thoren M.H."/>
            <person name="Johannesson H."/>
        </authorList>
    </citation>
    <scope>NUCLEOTIDE SEQUENCE</scope>
    <source>
        <strain evidence="5">CBS 990.96</strain>
    </source>
</reference>
<dbReference type="Proteomes" id="UP001301958">
    <property type="component" value="Unassembled WGS sequence"/>
</dbReference>
<dbReference type="CDD" id="cd22778">
    <property type="entry name" value="DPBB_CEPL-like"/>
    <property type="match status" value="1"/>
</dbReference>
<evidence type="ECO:0000256" key="4">
    <source>
        <dbReference type="SAM" id="SignalP"/>
    </source>
</evidence>
<name>A0AAN7BSL0_9PEZI</name>
<accession>A0AAN7BSL0</accession>
<protein>
    <submittedName>
        <fullName evidence="5">Protein SnodProt1</fullName>
    </submittedName>
</protein>
<feature type="signal peptide" evidence="4">
    <location>
        <begin position="1"/>
        <end position="19"/>
    </location>
</feature>
<dbReference type="Pfam" id="PF07249">
    <property type="entry name" value="Cerato-platanin"/>
    <property type="match status" value="1"/>
</dbReference>
<gene>
    <name evidence="5" type="ORF">QBC38DRAFT_474388</name>
</gene>
<evidence type="ECO:0000256" key="1">
    <source>
        <dbReference type="ARBA" id="ARBA00004613"/>
    </source>
</evidence>
<dbReference type="AlphaFoldDB" id="A0AAN7BSL0"/>
<keyword evidence="3" id="KW-0964">Secreted</keyword>
<dbReference type="InterPro" id="IPR010829">
    <property type="entry name" value="Cerato-platanin"/>
</dbReference>
<evidence type="ECO:0000313" key="6">
    <source>
        <dbReference type="Proteomes" id="UP001301958"/>
    </source>
</evidence>
<dbReference type="InterPro" id="IPR036908">
    <property type="entry name" value="RlpA-like_sf"/>
</dbReference>
<evidence type="ECO:0000256" key="2">
    <source>
        <dbReference type="ARBA" id="ARBA00010421"/>
    </source>
</evidence>
<dbReference type="GO" id="GO:0005576">
    <property type="term" value="C:extracellular region"/>
    <property type="evidence" value="ECO:0007669"/>
    <property type="project" value="UniProtKB-SubCell"/>
</dbReference>
<comment type="subcellular location">
    <subcellularLocation>
        <location evidence="1">Secreted</location>
    </subcellularLocation>
</comment>
<feature type="chain" id="PRO_5043037326" evidence="4">
    <location>
        <begin position="20"/>
        <end position="137"/>
    </location>
</feature>